<keyword evidence="6 19" id="KW-0812">Transmembrane</keyword>
<comment type="similarity">
    <text evidence="3">Belongs to the complex I subunit 4L family.</text>
</comment>
<feature type="transmembrane region" description="Helical" evidence="21">
    <location>
        <begin position="660"/>
        <end position="682"/>
    </location>
</feature>
<accession>A0A4U1FBH3</accession>
<evidence type="ECO:0000256" key="21">
    <source>
        <dbReference type="SAM" id="Phobius"/>
    </source>
</evidence>
<dbReference type="InterPro" id="IPR013833">
    <property type="entry name" value="Cyt_c_oxidase_su3_a-hlx"/>
</dbReference>
<evidence type="ECO:0000256" key="11">
    <source>
        <dbReference type="ARBA" id="ARBA00023027"/>
    </source>
</evidence>
<evidence type="ECO:0000256" key="15">
    <source>
        <dbReference type="ARBA" id="ARBA00024313"/>
    </source>
</evidence>
<evidence type="ECO:0000256" key="14">
    <source>
        <dbReference type="ARBA" id="ARBA00023136"/>
    </source>
</evidence>
<comment type="similarity">
    <text evidence="2">Belongs to the complex I subunit 4 family.</text>
</comment>
<feature type="transmembrane region" description="Helical" evidence="21">
    <location>
        <begin position="353"/>
        <end position="378"/>
    </location>
</feature>
<comment type="caution">
    <text evidence="23">The sequence shown here is derived from an EMBL/GenBank/DDBJ whole genome shotgun (WGS) entry which is preliminary data.</text>
</comment>
<keyword evidence="13 19" id="KW-0496">Mitochondrion</keyword>
<feature type="transmembrane region" description="Helical" evidence="21">
    <location>
        <begin position="1062"/>
        <end position="1085"/>
    </location>
</feature>
<dbReference type="InterPro" id="IPR010934">
    <property type="entry name" value="NADH_DH_su5_C"/>
</dbReference>
<dbReference type="PANTHER" id="PTHR42829">
    <property type="entry name" value="NADH-UBIQUINONE OXIDOREDUCTASE CHAIN 5"/>
    <property type="match status" value="1"/>
</dbReference>
<evidence type="ECO:0000256" key="13">
    <source>
        <dbReference type="ARBA" id="ARBA00023128"/>
    </source>
</evidence>
<comment type="subcellular location">
    <subcellularLocation>
        <location evidence="1">Mitochondrion inner membrane</location>
        <topology evidence="1">Multi-pass membrane protein</topology>
    </subcellularLocation>
</comment>
<evidence type="ECO:0000256" key="20">
    <source>
        <dbReference type="SAM" id="MobiDB-lite"/>
    </source>
</evidence>
<evidence type="ECO:0000256" key="4">
    <source>
        <dbReference type="ARBA" id="ARBA00022448"/>
    </source>
</evidence>
<dbReference type="InterPro" id="IPR039428">
    <property type="entry name" value="NUOK/Mnh_C1-like"/>
</dbReference>
<evidence type="ECO:0000256" key="1">
    <source>
        <dbReference type="ARBA" id="ARBA00004448"/>
    </source>
</evidence>
<feature type="transmembrane region" description="Helical" evidence="21">
    <location>
        <begin position="994"/>
        <end position="1015"/>
    </location>
</feature>
<dbReference type="Proteomes" id="UP000308365">
    <property type="component" value="Unassembled WGS sequence"/>
</dbReference>
<evidence type="ECO:0000256" key="7">
    <source>
        <dbReference type="ARBA" id="ARBA00022792"/>
    </source>
</evidence>
<dbReference type="GO" id="GO:0005743">
    <property type="term" value="C:mitochondrial inner membrane"/>
    <property type="evidence" value="ECO:0007669"/>
    <property type="project" value="UniProtKB-SubCell"/>
</dbReference>
<feature type="transmembrane region" description="Helical" evidence="21">
    <location>
        <begin position="329"/>
        <end position="347"/>
    </location>
</feature>
<dbReference type="GO" id="GO:0003954">
    <property type="term" value="F:NADH dehydrogenase activity"/>
    <property type="evidence" value="ECO:0007669"/>
    <property type="project" value="TreeGrafter"/>
</dbReference>
<dbReference type="InterPro" id="IPR003918">
    <property type="entry name" value="NADH_UbQ_OxRdtase"/>
</dbReference>
<dbReference type="PRINTS" id="PR01437">
    <property type="entry name" value="NUOXDRDTASE4"/>
</dbReference>
<feature type="transmembrane region" description="Helical" evidence="21">
    <location>
        <begin position="272"/>
        <end position="296"/>
    </location>
</feature>
<comment type="function">
    <text evidence="15">Core subunit of the mitochondrial membrane respiratory chain NADH dehydrogenase (Complex I) which catalyzes electron transfer from NADH through the respiratory chain, using ubiquinone as an electron acceptor. Essential for the catalytic activity and assembly of complex I.</text>
</comment>
<evidence type="ECO:0000256" key="8">
    <source>
        <dbReference type="ARBA" id="ARBA00022967"/>
    </source>
</evidence>
<feature type="transmembrane region" description="Helical" evidence="21">
    <location>
        <begin position="768"/>
        <end position="784"/>
    </location>
</feature>
<keyword evidence="5" id="KW-0679">Respiratory chain</keyword>
<dbReference type="PANTHER" id="PTHR42829:SF2">
    <property type="entry name" value="NADH-UBIQUINONE OXIDOREDUCTASE CHAIN 5"/>
    <property type="match status" value="1"/>
</dbReference>
<dbReference type="GO" id="GO:0008137">
    <property type="term" value="F:NADH dehydrogenase (ubiquinone) activity"/>
    <property type="evidence" value="ECO:0007669"/>
    <property type="project" value="UniProtKB-EC"/>
</dbReference>
<feature type="transmembrane region" description="Helical" evidence="21">
    <location>
        <begin position="632"/>
        <end position="654"/>
    </location>
</feature>
<organism evidence="23 24">
    <name type="scientific">Monodon monoceros</name>
    <name type="common">Narwhal</name>
    <name type="synonym">Ceratodon monodon</name>
    <dbReference type="NCBI Taxonomy" id="40151"/>
    <lineage>
        <taxon>Eukaryota</taxon>
        <taxon>Metazoa</taxon>
        <taxon>Chordata</taxon>
        <taxon>Craniata</taxon>
        <taxon>Vertebrata</taxon>
        <taxon>Euteleostomi</taxon>
        <taxon>Mammalia</taxon>
        <taxon>Eutheria</taxon>
        <taxon>Laurasiatheria</taxon>
        <taxon>Artiodactyla</taxon>
        <taxon>Whippomorpha</taxon>
        <taxon>Cetacea</taxon>
        <taxon>Odontoceti</taxon>
        <taxon>Monodontidae</taxon>
        <taxon>Monodon</taxon>
    </lineage>
</organism>
<dbReference type="GO" id="GO:0004129">
    <property type="term" value="F:cytochrome-c oxidase activity"/>
    <property type="evidence" value="ECO:0007669"/>
    <property type="project" value="UniProtKB-EC"/>
</dbReference>
<dbReference type="Pfam" id="PF00510">
    <property type="entry name" value="COX3"/>
    <property type="match status" value="1"/>
</dbReference>
<feature type="transmembrane region" description="Helical" evidence="21">
    <location>
        <begin position="738"/>
        <end position="756"/>
    </location>
</feature>
<keyword evidence="7" id="KW-0999">Mitochondrion inner membrane</keyword>
<dbReference type="AlphaFoldDB" id="A0A4U1FBH3"/>
<feature type="compositionally biased region" description="Polar residues" evidence="20">
    <location>
        <begin position="9"/>
        <end position="21"/>
    </location>
</feature>
<feature type="transmembrane region" description="Helical" evidence="21">
    <location>
        <begin position="408"/>
        <end position="428"/>
    </location>
</feature>
<feature type="transmembrane region" description="Helical" evidence="21">
    <location>
        <begin position="920"/>
        <end position="939"/>
    </location>
</feature>
<evidence type="ECO:0000256" key="12">
    <source>
        <dbReference type="ARBA" id="ARBA00023075"/>
    </source>
</evidence>
<dbReference type="SUPFAM" id="SSF81452">
    <property type="entry name" value="Cytochrome c oxidase subunit III-like"/>
    <property type="match status" value="1"/>
</dbReference>
<dbReference type="InterPro" id="IPR003945">
    <property type="entry name" value="NU5C-like"/>
</dbReference>
<evidence type="ECO:0000256" key="9">
    <source>
        <dbReference type="ARBA" id="ARBA00022982"/>
    </source>
</evidence>
<dbReference type="InterPro" id="IPR000298">
    <property type="entry name" value="Cyt_c_oxidase-like_su3"/>
</dbReference>
<feature type="transmembrane region" description="Helical" evidence="21">
    <location>
        <begin position="440"/>
        <end position="458"/>
    </location>
</feature>
<feature type="transmembrane region" description="Helical" evidence="21">
    <location>
        <begin position="204"/>
        <end position="222"/>
    </location>
</feature>
<dbReference type="Pfam" id="PF00361">
    <property type="entry name" value="Proton_antipo_M"/>
    <property type="match status" value="1"/>
</dbReference>
<protein>
    <recommendedName>
        <fullName evidence="19">Cytochrome c oxidase subunit 3</fullName>
    </recommendedName>
</protein>
<feature type="transmembrane region" description="Helical" evidence="21">
    <location>
        <begin position="703"/>
        <end position="726"/>
    </location>
</feature>
<dbReference type="Pfam" id="PF06455">
    <property type="entry name" value="NADH5_C"/>
    <property type="match status" value="1"/>
</dbReference>
<reference evidence="24" key="1">
    <citation type="journal article" date="2019" name="IScience">
        <title>Narwhal Genome Reveals Long-Term Low Genetic Diversity despite Current Large Abundance Size.</title>
        <authorList>
            <person name="Westbury M.V."/>
            <person name="Petersen B."/>
            <person name="Garde E."/>
            <person name="Heide-Jorgensen M.P."/>
            <person name="Lorenzen E.D."/>
        </authorList>
    </citation>
    <scope>NUCLEOTIDE SEQUENCE [LARGE SCALE GENOMIC DNA]</scope>
</reference>
<evidence type="ECO:0000256" key="19">
    <source>
        <dbReference type="RuleBase" id="RU003375"/>
    </source>
</evidence>
<dbReference type="PROSITE" id="PS50253">
    <property type="entry name" value="COX3"/>
    <property type="match status" value="1"/>
</dbReference>
<feature type="domain" description="Heme-copper oxidase subunit III family profile" evidence="22">
    <location>
        <begin position="175"/>
        <end position="249"/>
    </location>
</feature>
<comment type="catalytic activity">
    <reaction evidence="17">
        <text>a ubiquinone + NADH + 5 H(+)(in) = a ubiquinol + NAD(+) + 4 H(+)(out)</text>
        <dbReference type="Rhea" id="RHEA:29091"/>
        <dbReference type="Rhea" id="RHEA-COMP:9565"/>
        <dbReference type="Rhea" id="RHEA-COMP:9566"/>
        <dbReference type="ChEBI" id="CHEBI:15378"/>
        <dbReference type="ChEBI" id="CHEBI:16389"/>
        <dbReference type="ChEBI" id="CHEBI:17976"/>
        <dbReference type="ChEBI" id="CHEBI:57540"/>
        <dbReference type="ChEBI" id="CHEBI:57945"/>
        <dbReference type="EC" id="7.1.1.2"/>
    </reaction>
    <physiologicalReaction direction="left-to-right" evidence="17">
        <dbReference type="Rhea" id="RHEA:29092"/>
    </physiologicalReaction>
</comment>
<sequence>MSRYRGYRSPQQNKSISSSLPTIRHAHPPHPHASNYRNYQPIHPTGSTSCATNGQYYSRSFIHTSNRRGNFSANKQQHIHGSHYVHYSHPTHYPRIRRRYNSSLSPFSPPHNIRPTHMIPLQLNNSTNTRSTNQHSNNTSVMTSCYLTKHCPRPPHTNRPKGTSIRNNLIYCLRTFYHSNLTPTPELGGCWPPTGIRPLNPLEVLLLNTSVLLASGVSITWAHHSLMEGNRKHTLQALFITITLGVYILHSYKPQSITKPHLRSQMGSMDRLSLWLQDSTDYICCMIIPLCVYLLMRLIVRLVLISATDFQSISFGLLIYQSHLMSSQLCLKGIILSLCILAALAILNSHFTLASIIPIILLVFAACEPALGLALLVVVSNTYGTDYPTISLTSLLLLNQFNDNSPNFSLIFFSDSLSALLLILTIQSHLLKEPLIRKKLYITILIILQTFLIITFTATERILFYIIFEATLVPTLIIITSFNAGLYFWITPTASGISIYTKHHGLSEFSSTSVLSPATIQLLHQCLYMTGLHDSLCSKSTPLRPPPLTTQSTRRGSHCRFYSPRSRITKTRGLQRATNHINTQHPNRIQSIPFPHALSMRNNHNQFYLSTSNRPKITHCLLFRQPHGTPSLTNLALPPTINLIGELFIVISTFSGSNLTIILIGTNIVITALYSMYILITAQRGKGTHHINNIMPSFTRQNVLLALHILPLLLLSLNPKIILGPLYCKYSLKKTLDVTLLILIIPIIMTNTNFYKIDKYPSYLQNKLLLNNICTSSIVYDMVYHRILNTIHTFRPYVNQFFKYLLLFLITILILVTANNLFQLFIGTCISRSRKISSIWTSPLTPLSNTRSHPRNSPTPLKHNMHSRENNKLIQKITLCLGALTTLFTAVHALTQNDIKKITSSQLGLMIVTTGINQPYLAFLHICSHAFFKAILFMCSRSIIHNLNNEQDIQKIGGLFKTLPFTATAIIIGSAFLTGFYSKDLIIETANTPINNSVTSLTAIYSTLIIFFALPGQPHSSPSAPISENNPLLISCIKRLLIGSIFAGFVISNSILPTTIPLITIPLHFKLTALIVTTLGFVLALEVNPNTQNIPTPQAPLNSLLS</sequence>
<comment type="similarity">
    <text evidence="19">Belongs to the cytochrome c oxidase subunit 3 family.</text>
</comment>
<feature type="transmembrane region" description="Helical" evidence="21">
    <location>
        <begin position="1036"/>
        <end position="1056"/>
    </location>
</feature>
<evidence type="ECO:0000256" key="18">
    <source>
        <dbReference type="ARBA" id="ARBA00049512"/>
    </source>
</evidence>
<feature type="transmembrane region" description="Helical" evidence="21">
    <location>
        <begin position="873"/>
        <end position="894"/>
    </location>
</feature>
<keyword evidence="12" id="KW-0830">Ubiquinone</keyword>
<name>A0A4U1FBH3_MONMO</name>
<feature type="transmembrane region" description="Helical" evidence="21">
    <location>
        <begin position="959"/>
        <end position="982"/>
    </location>
</feature>
<feature type="transmembrane region" description="Helical" evidence="21">
    <location>
        <begin position="804"/>
        <end position="826"/>
    </location>
</feature>
<dbReference type="GO" id="GO:0015990">
    <property type="term" value="P:electron transport coupled proton transport"/>
    <property type="evidence" value="ECO:0007669"/>
    <property type="project" value="TreeGrafter"/>
</dbReference>
<dbReference type="InterPro" id="IPR035973">
    <property type="entry name" value="Cyt_c_oxidase_su3-like_sf"/>
</dbReference>
<feature type="region of interest" description="Disordered" evidence="20">
    <location>
        <begin position="1"/>
        <end position="51"/>
    </location>
</feature>
<feature type="transmembrane region" description="Helical" evidence="21">
    <location>
        <begin position="464"/>
        <end position="490"/>
    </location>
</feature>
<evidence type="ECO:0000256" key="2">
    <source>
        <dbReference type="ARBA" id="ARBA00009025"/>
    </source>
</evidence>
<proteinExistence type="inferred from homology"/>
<keyword evidence="11" id="KW-0520">NAD</keyword>
<comment type="catalytic activity">
    <reaction evidence="18">
        <text>4 Fe(II)-[cytochrome c] + O2 + 8 H(+)(in) = 4 Fe(III)-[cytochrome c] + 2 H2O + 4 H(+)(out)</text>
        <dbReference type="Rhea" id="RHEA:11436"/>
        <dbReference type="Rhea" id="RHEA-COMP:10350"/>
        <dbReference type="Rhea" id="RHEA-COMP:14399"/>
        <dbReference type="ChEBI" id="CHEBI:15377"/>
        <dbReference type="ChEBI" id="CHEBI:15378"/>
        <dbReference type="ChEBI" id="CHEBI:15379"/>
        <dbReference type="ChEBI" id="CHEBI:29033"/>
        <dbReference type="ChEBI" id="CHEBI:29034"/>
        <dbReference type="EC" id="7.1.1.9"/>
    </reaction>
    <physiologicalReaction direction="left-to-right" evidence="18">
        <dbReference type="Rhea" id="RHEA:11437"/>
    </physiologicalReaction>
</comment>
<comment type="function">
    <text evidence="19">Component of the cytochrome c oxidase, the last enzyme in the mitochondrial electron transport chain which drives oxidative phosphorylation. The respiratory chain contains 3 multisubunit complexes succinate dehydrogenase (complex II, CII), ubiquinol-cytochrome c oxidoreductase (cytochrome b-c1 complex, complex III, CIII) and cytochrome c oxidase (complex IV, CIV), that cooperate to transfer electrons derived from NADH and succinate to molecular oxygen, creating an electrochemical gradient over the inner membrane that drives transmembrane transport and the ATP synthase. Cytochrome c oxidase is the component of the respiratory chain that catalyzes the reduction of oxygen to water. Electrons originating from reduced cytochrome c in the intermembrane space (IMS) are transferred via the dinuclear copper A center (CU(A)) of subunit 2 and heme A of subunit 1 to the active site in subunit 1, a binuclear center (BNC) formed by heme A3 and copper B (CU(B)). The BNC reduces molecular oxygen to 2 water molecules using 4 electrons from cytochrome c in the IMS and 4 protons from the mitochondrial matrix.</text>
</comment>
<dbReference type="EMBL" id="RWIC01000237">
    <property type="protein sequence ID" value="TKC46933.1"/>
    <property type="molecule type" value="Genomic_DNA"/>
</dbReference>
<evidence type="ECO:0000313" key="23">
    <source>
        <dbReference type="EMBL" id="TKC46933.1"/>
    </source>
</evidence>
<keyword evidence="8" id="KW-1278">Translocase</keyword>
<keyword evidence="10 21" id="KW-1133">Transmembrane helix</keyword>
<comment type="function">
    <text evidence="16">Core subunit of the mitochondrial membrane respiratory chain NADH dehydrogenase (Complex I) which catalyzes electron transfer from NADH through the respiratory chain, using ubiquinone as an electron acceptor. Part of the enzyme membrane arm which is embedded in the lipid bilayer and involved in proton translocation.</text>
</comment>
<dbReference type="Gene3D" id="1.20.120.80">
    <property type="entry name" value="Cytochrome c oxidase, subunit III, four-helix bundle"/>
    <property type="match status" value="1"/>
</dbReference>
<dbReference type="Pfam" id="PF00420">
    <property type="entry name" value="Oxidored_q2"/>
    <property type="match status" value="1"/>
</dbReference>
<dbReference type="GO" id="GO:0042773">
    <property type="term" value="P:ATP synthesis coupled electron transport"/>
    <property type="evidence" value="ECO:0007669"/>
    <property type="project" value="InterPro"/>
</dbReference>
<evidence type="ECO:0000313" key="24">
    <source>
        <dbReference type="Proteomes" id="UP000308365"/>
    </source>
</evidence>
<evidence type="ECO:0000259" key="22">
    <source>
        <dbReference type="PROSITE" id="PS50253"/>
    </source>
</evidence>
<keyword evidence="4" id="KW-0813">Transport</keyword>
<keyword evidence="9" id="KW-0249">Electron transport</keyword>
<evidence type="ECO:0000256" key="16">
    <source>
        <dbReference type="ARBA" id="ARBA00043911"/>
    </source>
</evidence>
<evidence type="ECO:0000256" key="10">
    <source>
        <dbReference type="ARBA" id="ARBA00022989"/>
    </source>
</evidence>
<keyword evidence="14 21" id="KW-0472">Membrane</keyword>
<evidence type="ECO:0000256" key="6">
    <source>
        <dbReference type="ARBA" id="ARBA00022692"/>
    </source>
</evidence>
<gene>
    <name evidence="23" type="ORF">EI555_012012</name>
</gene>
<evidence type="ECO:0000256" key="5">
    <source>
        <dbReference type="ARBA" id="ARBA00022660"/>
    </source>
</evidence>
<evidence type="ECO:0000256" key="17">
    <source>
        <dbReference type="ARBA" id="ARBA00048769"/>
    </source>
</evidence>
<dbReference type="Gene3D" id="1.10.287.3510">
    <property type="match status" value="1"/>
</dbReference>
<evidence type="ECO:0000256" key="3">
    <source>
        <dbReference type="ARBA" id="ARBA00010519"/>
    </source>
</evidence>
<feature type="transmembrane region" description="Helical" evidence="21">
    <location>
        <begin position="234"/>
        <end position="252"/>
    </location>
</feature>
<dbReference type="InterPro" id="IPR001750">
    <property type="entry name" value="ND/Mrp_TM"/>
</dbReference>